<gene>
    <name evidence="12" type="primary">SCAMP4</name>
</gene>
<evidence type="ECO:0000256" key="5">
    <source>
        <dbReference type="ARBA" id="ARBA00022692"/>
    </source>
</evidence>
<keyword evidence="13" id="KW-1185">Reference proteome</keyword>
<protein>
    <recommendedName>
        <fullName evidence="10">Secretory carrier-associated membrane protein</fullName>
        <shortName evidence="10">Secretory carrier membrane protein</shortName>
    </recommendedName>
</protein>
<feature type="region of interest" description="Disordered" evidence="11">
    <location>
        <begin position="149"/>
        <end position="173"/>
    </location>
</feature>
<keyword evidence="8 10" id="KW-0472">Membrane</keyword>
<feature type="region of interest" description="Disordered" evidence="11">
    <location>
        <begin position="1"/>
        <end position="50"/>
    </location>
</feature>
<evidence type="ECO:0000256" key="4">
    <source>
        <dbReference type="ARBA" id="ARBA00022553"/>
    </source>
</evidence>
<dbReference type="Proteomes" id="UP000233100">
    <property type="component" value="Chromosome 19"/>
</dbReference>
<evidence type="ECO:0000256" key="3">
    <source>
        <dbReference type="ARBA" id="ARBA00022448"/>
    </source>
</evidence>
<evidence type="ECO:0000256" key="10">
    <source>
        <dbReference type="RuleBase" id="RU363122"/>
    </source>
</evidence>
<evidence type="ECO:0000256" key="1">
    <source>
        <dbReference type="ARBA" id="ARBA00004141"/>
    </source>
</evidence>
<dbReference type="GO" id="GO:0055038">
    <property type="term" value="C:recycling endosome membrane"/>
    <property type="evidence" value="ECO:0007669"/>
    <property type="project" value="TreeGrafter"/>
</dbReference>
<comment type="subcellular location">
    <subcellularLocation>
        <location evidence="1 10">Membrane</location>
        <topology evidence="1 10">Multi-pass membrane protein</topology>
    </subcellularLocation>
</comment>
<feature type="region of interest" description="Disordered" evidence="11">
    <location>
        <begin position="117"/>
        <end position="137"/>
    </location>
</feature>
<proteinExistence type="inferred from homology"/>
<organism evidence="12 13">
    <name type="scientific">Macaca fascicularis</name>
    <name type="common">Crab-eating macaque</name>
    <name type="synonym">Cynomolgus monkey</name>
    <dbReference type="NCBI Taxonomy" id="9541"/>
    <lineage>
        <taxon>Eukaryota</taxon>
        <taxon>Metazoa</taxon>
        <taxon>Chordata</taxon>
        <taxon>Craniata</taxon>
        <taxon>Vertebrata</taxon>
        <taxon>Euteleostomi</taxon>
        <taxon>Mammalia</taxon>
        <taxon>Eutheria</taxon>
        <taxon>Euarchontoglires</taxon>
        <taxon>Primates</taxon>
        <taxon>Haplorrhini</taxon>
        <taxon>Catarrhini</taxon>
        <taxon>Cercopithecidae</taxon>
        <taxon>Cercopithecinae</taxon>
        <taxon>Macaca</taxon>
    </lineage>
</organism>
<dbReference type="InterPro" id="IPR007273">
    <property type="entry name" value="SCAMP"/>
</dbReference>
<keyword evidence="5 10" id="KW-0812">Transmembrane</keyword>
<feature type="transmembrane region" description="Helical" evidence="10">
    <location>
        <begin position="213"/>
        <end position="233"/>
    </location>
</feature>
<keyword evidence="3 10" id="KW-0813">Transport</keyword>
<dbReference type="GO" id="GO:0015031">
    <property type="term" value="P:protein transport"/>
    <property type="evidence" value="ECO:0007669"/>
    <property type="project" value="UniProtKB-KW"/>
</dbReference>
<sequence length="399" mass="43203">MRKLKPEHRPGQSAVTGRTGTRPHPSLRGRVSMSPPLPRPPHSANFPKTPQVLRFPWPLHGIPTRKLSARPAQRPHLAPTDGHVSAVPAGAGRGGGAQSLLGIVVLAPPLPRADLAPGTTLPSCSAAPGGDEARRAGAPGRLLRLGEALRSRPDPSGGCRLQPAPVGETKMSEKENNFPPLPKFIPLKPCFYQNFSDEIPVEHQVLVKRIYRLWMFYCATLGVNLIACLAWWIGGGSGANFGLAFVWLLLFTPCGYVCWFRPVYKAFRADSSFNFMAFFFIFGAQFVLTVIQAIGFSGWGACGWLSAVGFFQESPGAAVVMLLPAIMFSVSAALMAIAIMKVHRIYRGAGGSFQKAQTEWSAGTWRNPPSREAQYNNFSGNSLPEYPTVPSYPGGGQWP</sequence>
<dbReference type="PANTHER" id="PTHR10687:SF11">
    <property type="entry name" value="SECRETORY CARRIER-ASSOCIATED MEMBRANE PROTEIN 4"/>
    <property type="match status" value="1"/>
</dbReference>
<feature type="region of interest" description="Disordered" evidence="11">
    <location>
        <begin position="378"/>
        <end position="399"/>
    </location>
</feature>
<reference evidence="12" key="2">
    <citation type="submission" date="2025-08" db="UniProtKB">
        <authorList>
            <consortium name="Ensembl"/>
        </authorList>
    </citation>
    <scope>IDENTIFICATION</scope>
</reference>
<evidence type="ECO:0000313" key="12">
    <source>
        <dbReference type="Ensembl" id="ENSMFAP00000055970.1"/>
    </source>
</evidence>
<evidence type="ECO:0000256" key="6">
    <source>
        <dbReference type="ARBA" id="ARBA00022927"/>
    </source>
</evidence>
<keyword evidence="7 10" id="KW-1133">Transmembrane helix</keyword>
<dbReference type="AlphaFoldDB" id="A0A7N9D1K9"/>
<comment type="similarity">
    <text evidence="2 10">Belongs to the SCAMP family.</text>
</comment>
<dbReference type="Pfam" id="PF04144">
    <property type="entry name" value="SCAMP"/>
    <property type="match status" value="1"/>
</dbReference>
<feature type="region of interest" description="Disordered" evidence="11">
    <location>
        <begin position="67"/>
        <end position="91"/>
    </location>
</feature>
<feature type="transmembrane region" description="Helical" evidence="10">
    <location>
        <begin position="239"/>
        <end position="260"/>
    </location>
</feature>
<feature type="transmembrane region" description="Helical" evidence="10">
    <location>
        <begin position="272"/>
        <end position="296"/>
    </location>
</feature>
<evidence type="ECO:0000256" key="8">
    <source>
        <dbReference type="ARBA" id="ARBA00023136"/>
    </source>
</evidence>
<reference evidence="12 13" key="1">
    <citation type="submission" date="2013-03" db="EMBL/GenBank/DDBJ databases">
        <authorList>
            <person name="Warren W."/>
            <person name="Wilson R.K."/>
        </authorList>
    </citation>
    <scope>NUCLEOTIDE SEQUENCE</scope>
</reference>
<dbReference type="GO" id="GO:0032588">
    <property type="term" value="C:trans-Golgi network membrane"/>
    <property type="evidence" value="ECO:0007669"/>
    <property type="project" value="TreeGrafter"/>
</dbReference>
<dbReference type="PANTHER" id="PTHR10687">
    <property type="entry name" value="SECRETORY CARRIER-ASSOCIATED MEMBRANE PROTEIN SCAMP"/>
    <property type="match status" value="1"/>
</dbReference>
<name>A0A7N9D1K9_MACFA</name>
<dbReference type="Ensembl" id="ENSMFAT00000099654.1">
    <property type="protein sequence ID" value="ENSMFAP00000055970.1"/>
    <property type="gene ID" value="ENSMFAG00000047177.1"/>
</dbReference>
<accession>A0A7N9D1K9</accession>
<evidence type="ECO:0000256" key="9">
    <source>
        <dbReference type="ARBA" id="ARBA00037350"/>
    </source>
</evidence>
<keyword evidence="6" id="KW-0653">Protein transport</keyword>
<evidence type="ECO:0000256" key="7">
    <source>
        <dbReference type="ARBA" id="ARBA00022989"/>
    </source>
</evidence>
<feature type="transmembrane region" description="Helical" evidence="10">
    <location>
        <begin position="316"/>
        <end position="339"/>
    </location>
</feature>
<evidence type="ECO:0000256" key="2">
    <source>
        <dbReference type="ARBA" id="ARBA00010482"/>
    </source>
</evidence>
<keyword evidence="4" id="KW-0597">Phosphoprotein</keyword>
<reference evidence="12" key="3">
    <citation type="submission" date="2025-09" db="UniProtKB">
        <authorList>
            <consortium name="Ensembl"/>
        </authorList>
    </citation>
    <scope>IDENTIFICATION</scope>
</reference>
<comment type="function">
    <text evidence="9">Probably involved in membrane protein trafficking.</text>
</comment>
<evidence type="ECO:0000256" key="11">
    <source>
        <dbReference type="SAM" id="MobiDB-lite"/>
    </source>
</evidence>
<dbReference type="GeneTree" id="ENSGT00940000162150"/>
<evidence type="ECO:0000313" key="13">
    <source>
        <dbReference type="Proteomes" id="UP000233100"/>
    </source>
</evidence>